<dbReference type="RefSeq" id="WP_168035787.1">
    <property type="nucleotide sequence ID" value="NZ_JAATJH010000001.1"/>
</dbReference>
<reference evidence="2 3" key="1">
    <citation type="submission" date="2020-03" db="EMBL/GenBank/DDBJ databases">
        <title>Genomic Encyclopedia of Type Strains, Phase IV (KMG-IV): sequencing the most valuable type-strain genomes for metagenomic binning, comparative biology and taxonomic classification.</title>
        <authorList>
            <person name="Goeker M."/>
        </authorList>
    </citation>
    <scope>NUCLEOTIDE SEQUENCE [LARGE SCALE GENOMIC DNA]</scope>
    <source>
        <strain evidence="2 3">DSM 105096</strain>
    </source>
</reference>
<dbReference type="EMBL" id="JAATJH010000001">
    <property type="protein sequence ID" value="NJC25009.1"/>
    <property type="molecule type" value="Genomic_DNA"/>
</dbReference>
<sequence length="185" mass="21707">MEVIVVSLYLVVFLGIWSAVASVAALLLHWFLDFKKLSPGFRPLAVLCFVLTPALIWLLSLFSTKMIVTKGDIYGNYVIDRSLIPGPAADWQYAKYTFRIFRNNELVFTEWKNDGHHKSCKMPITIIKSHPNHHLKISPNSACHHVVAESPTMYRGIWNFTYVFKSHHYGNMFFRKVRWWEFWLR</sequence>
<accession>A0ABX0X7Q1</accession>
<keyword evidence="3" id="KW-1185">Reference proteome</keyword>
<feature type="transmembrane region" description="Helical" evidence="1">
    <location>
        <begin position="6"/>
        <end position="32"/>
    </location>
</feature>
<organism evidence="2 3">
    <name type="scientific">Neolewinella antarctica</name>
    <dbReference type="NCBI Taxonomy" id="442734"/>
    <lineage>
        <taxon>Bacteria</taxon>
        <taxon>Pseudomonadati</taxon>
        <taxon>Bacteroidota</taxon>
        <taxon>Saprospiria</taxon>
        <taxon>Saprospirales</taxon>
        <taxon>Lewinellaceae</taxon>
        <taxon>Neolewinella</taxon>
    </lineage>
</organism>
<proteinExistence type="predicted"/>
<protein>
    <submittedName>
        <fullName evidence="2">Uncharacterized protein</fullName>
    </submittedName>
</protein>
<dbReference type="Proteomes" id="UP000770785">
    <property type="component" value="Unassembled WGS sequence"/>
</dbReference>
<keyword evidence="1" id="KW-0472">Membrane</keyword>
<evidence type="ECO:0000256" key="1">
    <source>
        <dbReference type="SAM" id="Phobius"/>
    </source>
</evidence>
<evidence type="ECO:0000313" key="2">
    <source>
        <dbReference type="EMBL" id="NJC25009.1"/>
    </source>
</evidence>
<keyword evidence="1" id="KW-1133">Transmembrane helix</keyword>
<comment type="caution">
    <text evidence="2">The sequence shown here is derived from an EMBL/GenBank/DDBJ whole genome shotgun (WGS) entry which is preliminary data.</text>
</comment>
<feature type="transmembrane region" description="Helical" evidence="1">
    <location>
        <begin position="44"/>
        <end position="62"/>
    </location>
</feature>
<keyword evidence="1" id="KW-0812">Transmembrane</keyword>
<gene>
    <name evidence="2" type="ORF">GGR27_000490</name>
</gene>
<name>A0ABX0X7Q1_9BACT</name>
<evidence type="ECO:0000313" key="3">
    <source>
        <dbReference type="Proteomes" id="UP000770785"/>
    </source>
</evidence>